<proteinExistence type="predicted"/>
<protein>
    <submittedName>
        <fullName evidence="3">Uncharacterized protein LOC112054856</fullName>
    </submittedName>
</protein>
<name>A0A6J1NS57_BICAN</name>
<reference evidence="3" key="1">
    <citation type="submission" date="2025-08" db="UniProtKB">
        <authorList>
            <consortium name="RefSeq"/>
        </authorList>
    </citation>
    <scope>IDENTIFICATION</scope>
</reference>
<evidence type="ECO:0000313" key="2">
    <source>
        <dbReference type="Proteomes" id="UP001652582"/>
    </source>
</evidence>
<dbReference type="AlphaFoldDB" id="A0A6J1NS57"/>
<dbReference type="Proteomes" id="UP001652582">
    <property type="component" value="Chromosome 23"/>
</dbReference>
<evidence type="ECO:0000313" key="3">
    <source>
        <dbReference type="RefSeq" id="XP_023950545.2"/>
    </source>
</evidence>
<sequence length="184" mass="20934">MLILIICTFLNLFISIQAFLIGSGIWSLIDVSKCDTVVDNVILDVPLEMYKVNYTHVGFRGEIDATMDIDDTFEMLIIVCKHMDGGCKHYVDIKDGMEKLLKKLTEKNLRNLLLSAGIDPPEFPVPQGNRVIENFVMDYCELPTMGCIYGKYEAEAFFMKDEEKVGCLKVVLEYQQPEEEGICE</sequence>
<dbReference type="OrthoDB" id="8179976at2759"/>
<dbReference type="KEGG" id="bany:112054856"/>
<evidence type="ECO:0000256" key="1">
    <source>
        <dbReference type="SAM" id="SignalP"/>
    </source>
</evidence>
<feature type="chain" id="PRO_5045119743" evidence="1">
    <location>
        <begin position="19"/>
        <end position="184"/>
    </location>
</feature>
<gene>
    <name evidence="3" type="primary">LOC112054856</name>
</gene>
<keyword evidence="2" id="KW-1185">Reference proteome</keyword>
<dbReference type="GeneID" id="112054856"/>
<keyword evidence="1" id="KW-0732">Signal</keyword>
<feature type="signal peptide" evidence="1">
    <location>
        <begin position="1"/>
        <end position="18"/>
    </location>
</feature>
<dbReference type="RefSeq" id="XP_023950545.2">
    <property type="nucleotide sequence ID" value="XM_024094777.2"/>
</dbReference>
<organism evidence="2 3">
    <name type="scientific">Bicyclus anynana</name>
    <name type="common">Squinting bush brown butterfly</name>
    <dbReference type="NCBI Taxonomy" id="110368"/>
    <lineage>
        <taxon>Eukaryota</taxon>
        <taxon>Metazoa</taxon>
        <taxon>Ecdysozoa</taxon>
        <taxon>Arthropoda</taxon>
        <taxon>Hexapoda</taxon>
        <taxon>Insecta</taxon>
        <taxon>Pterygota</taxon>
        <taxon>Neoptera</taxon>
        <taxon>Endopterygota</taxon>
        <taxon>Lepidoptera</taxon>
        <taxon>Glossata</taxon>
        <taxon>Ditrysia</taxon>
        <taxon>Papilionoidea</taxon>
        <taxon>Nymphalidae</taxon>
        <taxon>Satyrinae</taxon>
        <taxon>Satyrini</taxon>
        <taxon>Mycalesina</taxon>
        <taxon>Bicyclus</taxon>
    </lineage>
</organism>
<accession>A0A6J1NS57</accession>